<reference evidence="1" key="1">
    <citation type="submission" date="2007-04" db="EMBL/GenBank/DDBJ databases">
        <authorList>
            <consortium name="The Broad Institute Genome Sequencing Platform"/>
            <person name="Birren B."/>
            <person name="Lander E."/>
            <person name="Galagan J."/>
            <person name="Nusbaum C."/>
            <person name="Devon K."/>
            <person name="Ma L.-J."/>
            <person name="Jaffe D."/>
            <person name="Butler J."/>
            <person name="Alvarez P."/>
            <person name="Gnerre S."/>
            <person name="Grabherr M."/>
            <person name="Kleber M."/>
            <person name="Mauceli E."/>
            <person name="Brockman W."/>
            <person name="MacCallum I.A."/>
            <person name="Young S."/>
            <person name="LaButti K."/>
            <person name="DeCaprio D."/>
            <person name="Crawford M."/>
            <person name="Koehrsen M."/>
            <person name="Engels R."/>
            <person name="Montgomery P."/>
            <person name="Pearson M."/>
            <person name="Howarth C."/>
            <person name="Larson L."/>
            <person name="White J."/>
            <person name="O'Leary S."/>
            <person name="Kodira C."/>
            <person name="Zeng Q."/>
            <person name="Yandava C."/>
            <person name="Alvarado L."/>
            <person name="Kistler C."/>
            <person name="Shim W.-B."/>
            <person name="Kang S."/>
            <person name="Woloshuk C."/>
        </authorList>
    </citation>
    <scope>NUCLEOTIDE SEQUENCE</scope>
    <source>
        <strain evidence="1">4287</strain>
    </source>
</reference>
<protein>
    <submittedName>
        <fullName evidence="1">Uncharacterized protein</fullName>
    </submittedName>
</protein>
<gene>
    <name evidence="1" type="ORF">FOXG_20974</name>
</gene>
<dbReference type="AlphaFoldDB" id="A0A0J9VST9"/>
<accession>A0A0J9VST9</accession>
<evidence type="ECO:0000313" key="1">
    <source>
        <dbReference type="EMBL" id="KNB13923.1"/>
    </source>
</evidence>
<evidence type="ECO:0000313" key="2">
    <source>
        <dbReference type="Proteomes" id="UP000009097"/>
    </source>
</evidence>
<dbReference type="Proteomes" id="UP000009097">
    <property type="component" value="Unassembled WGS sequence"/>
</dbReference>
<dbReference type="GeneID" id="28961680"/>
<organism evidence="1 2">
    <name type="scientific">Fusarium oxysporum f. sp. lycopersici (strain 4287 / CBS 123668 / FGSC 9935 / NRRL 34936)</name>
    <name type="common">Fusarium vascular wilt of tomato</name>
    <dbReference type="NCBI Taxonomy" id="426428"/>
    <lineage>
        <taxon>Eukaryota</taxon>
        <taxon>Fungi</taxon>
        <taxon>Dikarya</taxon>
        <taxon>Ascomycota</taxon>
        <taxon>Pezizomycotina</taxon>
        <taxon>Sordariomycetes</taxon>
        <taxon>Hypocreomycetidae</taxon>
        <taxon>Hypocreales</taxon>
        <taxon>Nectriaceae</taxon>
        <taxon>Fusarium</taxon>
        <taxon>Fusarium oxysporum species complex</taxon>
    </lineage>
</organism>
<proteinExistence type="predicted"/>
<dbReference type="EMBL" id="DS231713">
    <property type="protein sequence ID" value="KNB13923.1"/>
    <property type="molecule type" value="Genomic_DNA"/>
</dbReference>
<name>A0A0J9VST9_FUSO4</name>
<reference evidence="1" key="2">
    <citation type="journal article" date="2010" name="Nature">
        <title>Comparative genomics reveals mobile pathogenicity chromosomes in Fusarium.</title>
        <authorList>
            <person name="Ma L.J."/>
            <person name="van der Does H.C."/>
            <person name="Borkovich K.A."/>
            <person name="Coleman J.J."/>
            <person name="Daboussi M.J."/>
            <person name="Di Pietro A."/>
            <person name="Dufresne M."/>
            <person name="Freitag M."/>
            <person name="Grabherr M."/>
            <person name="Henrissat B."/>
            <person name="Houterman P.M."/>
            <person name="Kang S."/>
            <person name="Shim W.B."/>
            <person name="Woloshuk C."/>
            <person name="Xie X."/>
            <person name="Xu J.R."/>
            <person name="Antoniw J."/>
            <person name="Baker S.E."/>
            <person name="Bluhm B.H."/>
            <person name="Breakspear A."/>
            <person name="Brown D.W."/>
            <person name="Butchko R.A."/>
            <person name="Chapman S."/>
            <person name="Coulson R."/>
            <person name="Coutinho P.M."/>
            <person name="Danchin E.G."/>
            <person name="Diener A."/>
            <person name="Gale L.R."/>
            <person name="Gardiner D.M."/>
            <person name="Goff S."/>
            <person name="Hammond-Kosack K.E."/>
            <person name="Hilburn K."/>
            <person name="Hua-Van A."/>
            <person name="Jonkers W."/>
            <person name="Kazan K."/>
            <person name="Kodira C.D."/>
            <person name="Koehrsen M."/>
            <person name="Kumar L."/>
            <person name="Lee Y.H."/>
            <person name="Li L."/>
            <person name="Manners J.M."/>
            <person name="Miranda-Saavedra D."/>
            <person name="Mukherjee M."/>
            <person name="Park G."/>
            <person name="Park J."/>
            <person name="Park S.Y."/>
            <person name="Proctor R.H."/>
            <person name="Regev A."/>
            <person name="Ruiz-Roldan M.C."/>
            <person name="Sain D."/>
            <person name="Sakthikumar S."/>
            <person name="Sykes S."/>
            <person name="Schwartz D.C."/>
            <person name="Turgeon B.G."/>
            <person name="Wapinski I."/>
            <person name="Yoder O."/>
            <person name="Young S."/>
            <person name="Zeng Q."/>
            <person name="Zhou S."/>
            <person name="Galagan J."/>
            <person name="Cuomo C.A."/>
            <person name="Kistler H.C."/>
            <person name="Rep M."/>
        </authorList>
    </citation>
    <scope>NUCLEOTIDE SEQUENCE [LARGE SCALE GENOMIC DNA]</scope>
    <source>
        <strain evidence="1">4287</strain>
    </source>
</reference>
<dbReference type="VEuPathDB" id="FungiDB:FOXG_20974"/>
<dbReference type="RefSeq" id="XP_018251968.1">
    <property type="nucleotide sequence ID" value="XM_018401303.1"/>
</dbReference>
<sequence>MRFSGAQVIGPPQNDRALGIDDGVVKFNREYDRLLGAEAYRYLIPQPGYQLSCASIPTWRHRAIDVDSTWPNVHPYIHSIYKEPPSAYTAGRTLITQTPISASSQRFQRFLWLPAIEVRRAMPASAVRSINSKASCHHPTSPIFYGKTKPTTLSCEIFCLGTRC</sequence>
<dbReference type="KEGG" id="fox:FOXG_20974"/>